<feature type="chain" id="PRO_5038706412" evidence="4">
    <location>
        <begin position="38"/>
        <end position="353"/>
    </location>
</feature>
<dbReference type="GO" id="GO:0016810">
    <property type="term" value="F:hydrolase activity, acting on carbon-nitrogen (but not peptide) bonds"/>
    <property type="evidence" value="ECO:0007669"/>
    <property type="project" value="InterPro"/>
</dbReference>
<evidence type="ECO:0000259" key="5">
    <source>
        <dbReference type="PROSITE" id="PS51677"/>
    </source>
</evidence>
<keyword evidence="4" id="KW-0732">Signal</keyword>
<sequence>MKKRTPAAFLLLSIYRFKRLSLSGLIFCLALTACTPAANSPQAMPPGNGPAEAAPQNTAKAAETGTGSPLSLAGPPAPPTVKQVPSPSVPPAPAPAPAPTPAEVPPAEAKTQKQPKSKPQPAKASKETSGQNQRLSLSQLVRKYPELLLLRGSAASGQVALTFDDAPDTTFTPQVLDVLKKYQVRATFFLVGAQAEKHPEMVKRIVREGHVIGNHSYSHKLFTKLSDDLFQSQVLQTQQALKRLIGYSPHLLRPPYGEISESQLLWASEHGYRIVNWNVDSLDWKQLGQEKVISNILTNVKPGSIILQHSGGGPGQDLNGTVQALPTVIQTLKSRNLKMVTLPELLQVSKQLD</sequence>
<evidence type="ECO:0000256" key="1">
    <source>
        <dbReference type="ARBA" id="ARBA00022723"/>
    </source>
</evidence>
<feature type="compositionally biased region" description="Low complexity" evidence="3">
    <location>
        <begin position="67"/>
        <end position="86"/>
    </location>
</feature>
<feature type="compositionally biased region" description="Polar residues" evidence="3">
    <location>
        <begin position="127"/>
        <end position="137"/>
    </location>
</feature>
<gene>
    <name evidence="6" type="ORF">SAMN04487970_102683</name>
</gene>
<dbReference type="OrthoDB" id="2649545at2"/>
<dbReference type="Pfam" id="PF01522">
    <property type="entry name" value="Polysacc_deac_1"/>
    <property type="match status" value="1"/>
</dbReference>
<keyword evidence="2" id="KW-0378">Hydrolase</keyword>
<reference evidence="7" key="1">
    <citation type="submission" date="2016-10" db="EMBL/GenBank/DDBJ databases">
        <authorList>
            <person name="Varghese N."/>
            <person name="Submissions S."/>
        </authorList>
    </citation>
    <scope>NUCLEOTIDE SEQUENCE [LARGE SCALE GENOMIC DNA]</scope>
    <source>
        <strain evidence="7">CGMCC 1.8946</strain>
    </source>
</reference>
<evidence type="ECO:0000256" key="4">
    <source>
        <dbReference type="SAM" id="SignalP"/>
    </source>
</evidence>
<keyword evidence="7" id="KW-1185">Reference proteome</keyword>
<dbReference type="Proteomes" id="UP000198601">
    <property type="component" value="Unassembled WGS sequence"/>
</dbReference>
<feature type="compositionally biased region" description="Pro residues" evidence="3">
    <location>
        <begin position="87"/>
        <end position="104"/>
    </location>
</feature>
<dbReference type="InterPro" id="IPR011330">
    <property type="entry name" value="Glyco_hydro/deAcase_b/a-brl"/>
</dbReference>
<dbReference type="AlphaFoldDB" id="A0A1G4SD72"/>
<dbReference type="GO" id="GO:0046872">
    <property type="term" value="F:metal ion binding"/>
    <property type="evidence" value="ECO:0007669"/>
    <property type="project" value="UniProtKB-KW"/>
</dbReference>
<feature type="compositionally biased region" description="Low complexity" evidence="3">
    <location>
        <begin position="105"/>
        <end position="123"/>
    </location>
</feature>
<dbReference type="PANTHER" id="PTHR10587:SF133">
    <property type="entry name" value="CHITIN DEACETYLASE 1-RELATED"/>
    <property type="match status" value="1"/>
</dbReference>
<dbReference type="SUPFAM" id="SSF88713">
    <property type="entry name" value="Glycoside hydrolase/deacetylase"/>
    <property type="match status" value="1"/>
</dbReference>
<dbReference type="RefSeq" id="WP_090673878.1">
    <property type="nucleotide sequence ID" value="NZ_FMTT01000026.1"/>
</dbReference>
<evidence type="ECO:0000256" key="3">
    <source>
        <dbReference type="SAM" id="MobiDB-lite"/>
    </source>
</evidence>
<dbReference type="STRING" id="624147.SAMN04487970_102683"/>
<dbReference type="GO" id="GO:0005975">
    <property type="term" value="P:carbohydrate metabolic process"/>
    <property type="evidence" value="ECO:0007669"/>
    <property type="project" value="InterPro"/>
</dbReference>
<evidence type="ECO:0000313" key="6">
    <source>
        <dbReference type="EMBL" id="SCW67006.1"/>
    </source>
</evidence>
<protein>
    <submittedName>
        <fullName evidence="6">Peptidoglycan/xylan/chitin deacetylase, PgdA/CDA1 family</fullName>
    </submittedName>
</protein>
<organism evidence="6 7">
    <name type="scientific">Paenibacillus tianmuensis</name>
    <dbReference type="NCBI Taxonomy" id="624147"/>
    <lineage>
        <taxon>Bacteria</taxon>
        <taxon>Bacillati</taxon>
        <taxon>Bacillota</taxon>
        <taxon>Bacilli</taxon>
        <taxon>Bacillales</taxon>
        <taxon>Paenibacillaceae</taxon>
        <taxon>Paenibacillus</taxon>
    </lineage>
</organism>
<feature type="domain" description="NodB homology" evidence="5">
    <location>
        <begin position="157"/>
        <end position="340"/>
    </location>
</feature>
<evidence type="ECO:0000313" key="7">
    <source>
        <dbReference type="Proteomes" id="UP000198601"/>
    </source>
</evidence>
<evidence type="ECO:0000256" key="2">
    <source>
        <dbReference type="ARBA" id="ARBA00022801"/>
    </source>
</evidence>
<feature type="signal peptide" evidence="4">
    <location>
        <begin position="1"/>
        <end position="37"/>
    </location>
</feature>
<dbReference type="InterPro" id="IPR050248">
    <property type="entry name" value="Polysacc_deacetylase_ArnD"/>
</dbReference>
<dbReference type="Gene3D" id="3.20.20.370">
    <property type="entry name" value="Glycoside hydrolase/deacetylase"/>
    <property type="match status" value="1"/>
</dbReference>
<dbReference type="CDD" id="cd10917">
    <property type="entry name" value="CE4_NodB_like_6s_7s"/>
    <property type="match status" value="1"/>
</dbReference>
<keyword evidence="1" id="KW-0479">Metal-binding</keyword>
<dbReference type="PROSITE" id="PS51257">
    <property type="entry name" value="PROKAR_LIPOPROTEIN"/>
    <property type="match status" value="1"/>
</dbReference>
<feature type="region of interest" description="Disordered" evidence="3">
    <location>
        <begin position="39"/>
        <end position="137"/>
    </location>
</feature>
<dbReference type="InterPro" id="IPR002509">
    <property type="entry name" value="NODB_dom"/>
</dbReference>
<dbReference type="PROSITE" id="PS51677">
    <property type="entry name" value="NODB"/>
    <property type="match status" value="1"/>
</dbReference>
<accession>A0A1G4SD72</accession>
<name>A0A1G4SD72_9BACL</name>
<proteinExistence type="predicted"/>
<dbReference type="EMBL" id="FMTT01000026">
    <property type="protein sequence ID" value="SCW67006.1"/>
    <property type="molecule type" value="Genomic_DNA"/>
</dbReference>
<dbReference type="GO" id="GO:0016020">
    <property type="term" value="C:membrane"/>
    <property type="evidence" value="ECO:0007669"/>
    <property type="project" value="TreeGrafter"/>
</dbReference>
<dbReference type="PANTHER" id="PTHR10587">
    <property type="entry name" value="GLYCOSYL TRANSFERASE-RELATED"/>
    <property type="match status" value="1"/>
</dbReference>